<keyword evidence="2" id="KW-1185">Reference proteome</keyword>
<dbReference type="CDD" id="cd00761">
    <property type="entry name" value="Glyco_tranf_GTA_type"/>
    <property type="match status" value="1"/>
</dbReference>
<evidence type="ECO:0008006" key="3">
    <source>
        <dbReference type="Google" id="ProtNLM"/>
    </source>
</evidence>
<accession>A0A1I2WCU6</accession>
<dbReference type="InterPro" id="IPR029044">
    <property type="entry name" value="Nucleotide-diphossugar_trans"/>
</dbReference>
<evidence type="ECO:0000313" key="1">
    <source>
        <dbReference type="EMBL" id="SFG99194.1"/>
    </source>
</evidence>
<proteinExistence type="predicted"/>
<dbReference type="Gene3D" id="3.90.550.10">
    <property type="entry name" value="Spore Coat Polysaccharide Biosynthesis Protein SpsA, Chain A"/>
    <property type="match status" value="1"/>
</dbReference>
<sequence>MFVAIIPAKNEAKNLKKVIMKLPLDSIDLIIPVLNGCTDNSLQVLQQLNCPILAPIVFSESLGIDVPRAVGAIISKKMNAEGSLFVDGDMHGVDTGALKNLIDAVKYRGIDLALTNCYPDYIQTQLSSTAACLIEMRNSLNRHLKLFDKINSATPSHGPHAVSGKLHSLAAPYDFAVPPLLLSKSAGAGLKVEAAAEIPHIMLGSTLRSYEHVNKIAETIIGDCLEALTWKEGKRPPGNRTKDGKEYIGYNGERRLDLLEQFAKGEVEHNYY</sequence>
<dbReference type="OrthoDB" id="2902148at2"/>
<organism evidence="1 2">
    <name type="scientific">Desulfotruncus arcticus DSM 17038</name>
    <dbReference type="NCBI Taxonomy" id="1121424"/>
    <lineage>
        <taxon>Bacteria</taxon>
        <taxon>Bacillati</taxon>
        <taxon>Bacillota</taxon>
        <taxon>Clostridia</taxon>
        <taxon>Eubacteriales</taxon>
        <taxon>Desulfallaceae</taxon>
        <taxon>Desulfotruncus</taxon>
    </lineage>
</organism>
<dbReference type="AlphaFoldDB" id="A0A1I2WCU6"/>
<dbReference type="EMBL" id="FOOX01000013">
    <property type="protein sequence ID" value="SFG99194.1"/>
    <property type="molecule type" value="Genomic_DNA"/>
</dbReference>
<evidence type="ECO:0000313" key="2">
    <source>
        <dbReference type="Proteomes" id="UP000199337"/>
    </source>
</evidence>
<dbReference type="SUPFAM" id="SSF53448">
    <property type="entry name" value="Nucleotide-diphospho-sugar transferases"/>
    <property type="match status" value="1"/>
</dbReference>
<gene>
    <name evidence="1" type="ORF">SAMN05660649_03431</name>
</gene>
<reference evidence="2" key="1">
    <citation type="submission" date="2016-10" db="EMBL/GenBank/DDBJ databases">
        <authorList>
            <person name="Varghese N."/>
            <person name="Submissions S."/>
        </authorList>
    </citation>
    <scope>NUCLEOTIDE SEQUENCE [LARGE SCALE GENOMIC DNA]</scope>
    <source>
        <strain evidence="2">DSM 17038</strain>
    </source>
</reference>
<name>A0A1I2WCU6_9FIRM</name>
<protein>
    <recommendedName>
        <fullName evidence="3">Glycosyl transferase family 2</fullName>
    </recommendedName>
</protein>
<dbReference type="RefSeq" id="WP_092472578.1">
    <property type="nucleotide sequence ID" value="NZ_FOOX01000013.1"/>
</dbReference>
<dbReference type="STRING" id="341036.SAMN05660649_03431"/>
<dbReference type="Proteomes" id="UP000199337">
    <property type="component" value="Unassembled WGS sequence"/>
</dbReference>